<dbReference type="InterPro" id="IPR036770">
    <property type="entry name" value="Ankyrin_rpt-contain_sf"/>
</dbReference>
<sequence>MNNIWIAASDEPRRKPLQVARPSFLDSCQHTTSLAVSPNAPDPFTYTPMHAAASYGRGNVNITDSDGDTPLYTVESVEIARYLVEKGAVVDRVNAEGISPIAHLSEDFPEVAAFLQTQSSLPPSSENTPSTSQQSQYAQNAATEQLTTSLLSQVQSLVDQGMDPDQAEEELRRLVSQAVVQGLVGGYTMAVDAESSTNEGDGSGQRRQAPSEDTKGDEINKRAKRDE</sequence>
<dbReference type="Gene3D" id="1.25.40.20">
    <property type="entry name" value="Ankyrin repeat-containing domain"/>
    <property type="match status" value="1"/>
</dbReference>
<gene>
    <name evidence="2" type="ORF">D9758_003672</name>
</gene>
<feature type="compositionally biased region" description="Basic and acidic residues" evidence="1">
    <location>
        <begin position="209"/>
        <end position="227"/>
    </location>
</feature>
<dbReference type="AlphaFoldDB" id="A0A8H5GLS7"/>
<organism evidence="2 3">
    <name type="scientific">Tetrapyrgos nigripes</name>
    <dbReference type="NCBI Taxonomy" id="182062"/>
    <lineage>
        <taxon>Eukaryota</taxon>
        <taxon>Fungi</taxon>
        <taxon>Dikarya</taxon>
        <taxon>Basidiomycota</taxon>
        <taxon>Agaricomycotina</taxon>
        <taxon>Agaricomycetes</taxon>
        <taxon>Agaricomycetidae</taxon>
        <taxon>Agaricales</taxon>
        <taxon>Marasmiineae</taxon>
        <taxon>Marasmiaceae</taxon>
        <taxon>Tetrapyrgos</taxon>
    </lineage>
</organism>
<evidence type="ECO:0000313" key="2">
    <source>
        <dbReference type="EMBL" id="KAF5367428.1"/>
    </source>
</evidence>
<keyword evidence="3" id="KW-1185">Reference proteome</keyword>
<protein>
    <recommendedName>
        <fullName evidence="4">Ankyrin</fullName>
    </recommendedName>
</protein>
<evidence type="ECO:0008006" key="4">
    <source>
        <dbReference type="Google" id="ProtNLM"/>
    </source>
</evidence>
<dbReference type="EMBL" id="JAACJM010000019">
    <property type="protein sequence ID" value="KAF5367428.1"/>
    <property type="molecule type" value="Genomic_DNA"/>
</dbReference>
<feature type="compositionally biased region" description="Polar residues" evidence="1">
    <location>
        <begin position="194"/>
        <end position="208"/>
    </location>
</feature>
<dbReference type="SUPFAM" id="SSF48403">
    <property type="entry name" value="Ankyrin repeat"/>
    <property type="match status" value="1"/>
</dbReference>
<reference evidence="2 3" key="1">
    <citation type="journal article" date="2020" name="ISME J.">
        <title>Uncovering the hidden diversity of litter-decomposition mechanisms in mushroom-forming fungi.</title>
        <authorList>
            <person name="Floudas D."/>
            <person name="Bentzer J."/>
            <person name="Ahren D."/>
            <person name="Johansson T."/>
            <person name="Persson P."/>
            <person name="Tunlid A."/>
        </authorList>
    </citation>
    <scope>NUCLEOTIDE SEQUENCE [LARGE SCALE GENOMIC DNA]</scope>
    <source>
        <strain evidence="2 3">CBS 291.85</strain>
    </source>
</reference>
<dbReference type="Proteomes" id="UP000559256">
    <property type="component" value="Unassembled WGS sequence"/>
</dbReference>
<proteinExistence type="predicted"/>
<name>A0A8H5GLS7_9AGAR</name>
<evidence type="ECO:0000256" key="1">
    <source>
        <dbReference type="SAM" id="MobiDB-lite"/>
    </source>
</evidence>
<feature type="region of interest" description="Disordered" evidence="1">
    <location>
        <begin position="119"/>
        <end position="142"/>
    </location>
</feature>
<feature type="region of interest" description="Disordered" evidence="1">
    <location>
        <begin position="191"/>
        <end position="227"/>
    </location>
</feature>
<comment type="caution">
    <text evidence="2">The sequence shown here is derived from an EMBL/GenBank/DDBJ whole genome shotgun (WGS) entry which is preliminary data.</text>
</comment>
<accession>A0A8H5GLS7</accession>
<evidence type="ECO:0000313" key="3">
    <source>
        <dbReference type="Proteomes" id="UP000559256"/>
    </source>
</evidence>